<dbReference type="HOGENOM" id="CLU_160061_0_0_9"/>
<sequence length="98" mass="11185">MAVVVNQVTQEGEIWMADLSIHYGVYRREHYPVRLVDVPRAPEGWTEDRQRQRIAQFVTEQVMTHMRKGSLPPRGVQIHAPALWQDPSADHSLASPAS</sequence>
<dbReference type="STRING" id="679936.Sulac_2525"/>
<name>G8TW60_SULAD</name>
<organism evidence="1 2">
    <name type="scientific">Sulfobacillus acidophilus (strain ATCC 700253 / DSM 10332 / NAL)</name>
    <dbReference type="NCBI Taxonomy" id="679936"/>
    <lineage>
        <taxon>Bacteria</taxon>
        <taxon>Bacillati</taxon>
        <taxon>Bacillota</taxon>
        <taxon>Clostridia</taxon>
        <taxon>Eubacteriales</taxon>
        <taxon>Clostridiales Family XVII. Incertae Sedis</taxon>
        <taxon>Sulfobacillus</taxon>
    </lineage>
</organism>
<gene>
    <name evidence="1" type="ordered locus">Sulac_2525</name>
</gene>
<dbReference type="KEGG" id="sap:Sulac_2525"/>
<reference evidence="2" key="1">
    <citation type="submission" date="2011-12" db="EMBL/GenBank/DDBJ databases">
        <title>The complete genome of chromosome of Sulfobacillus acidophilus DSM 10332.</title>
        <authorList>
            <person name="Lucas S."/>
            <person name="Han J."/>
            <person name="Lapidus A."/>
            <person name="Bruce D."/>
            <person name="Goodwin L."/>
            <person name="Pitluck S."/>
            <person name="Peters L."/>
            <person name="Kyrpides N."/>
            <person name="Mavromatis K."/>
            <person name="Ivanova N."/>
            <person name="Mikhailova N."/>
            <person name="Chertkov O."/>
            <person name="Saunders E."/>
            <person name="Detter J.C."/>
            <person name="Tapia R."/>
            <person name="Han C."/>
            <person name="Land M."/>
            <person name="Hauser L."/>
            <person name="Markowitz V."/>
            <person name="Cheng J.-F."/>
            <person name="Hugenholtz P."/>
            <person name="Woyke T."/>
            <person name="Wu D."/>
            <person name="Pukall R."/>
            <person name="Gehrich-Schroeter G."/>
            <person name="Schneider S."/>
            <person name="Klenk H.-P."/>
            <person name="Eisen J.A."/>
        </authorList>
    </citation>
    <scope>NUCLEOTIDE SEQUENCE [LARGE SCALE GENOMIC DNA]</scope>
    <source>
        <strain evidence="2">ATCC 700253 / DSM 10332 / NAL</strain>
    </source>
</reference>
<reference evidence="1 2" key="2">
    <citation type="journal article" date="2012" name="Stand. Genomic Sci.">
        <title>Complete genome sequence of the moderately thermophilic mineral-sulfide-oxidizing firmicute Sulfobacillus acidophilus type strain (NAL(T)).</title>
        <authorList>
            <person name="Anderson I."/>
            <person name="Chertkov O."/>
            <person name="Chen A."/>
            <person name="Saunders E."/>
            <person name="Lapidus A."/>
            <person name="Nolan M."/>
            <person name="Lucas S."/>
            <person name="Hammon N."/>
            <person name="Deshpande S."/>
            <person name="Cheng J.F."/>
            <person name="Han C."/>
            <person name="Tapia R."/>
            <person name="Goodwin L.A."/>
            <person name="Pitluck S."/>
            <person name="Liolios K."/>
            <person name="Pagani I."/>
            <person name="Ivanova N."/>
            <person name="Mikhailova N."/>
            <person name="Pati A."/>
            <person name="Palaniappan K."/>
            <person name="Land M."/>
            <person name="Pan C."/>
            <person name="Rohde M."/>
            <person name="Pukall R."/>
            <person name="Goker M."/>
            <person name="Detter J.C."/>
            <person name="Woyke T."/>
            <person name="Bristow J."/>
            <person name="Eisen J.A."/>
            <person name="Markowitz V."/>
            <person name="Hugenholtz P."/>
            <person name="Kyrpides N.C."/>
            <person name="Klenk H.P."/>
            <person name="Mavromatis K."/>
        </authorList>
    </citation>
    <scope>NUCLEOTIDE SEQUENCE [LARGE SCALE GENOMIC DNA]</scope>
    <source>
        <strain evidence="2">ATCC 700253 / DSM 10332 / NAL</strain>
    </source>
</reference>
<accession>G8TW60</accession>
<keyword evidence="2" id="KW-1185">Reference proteome</keyword>
<dbReference type="PATRIC" id="fig|679936.5.peg.2613"/>
<dbReference type="Proteomes" id="UP000005439">
    <property type="component" value="Chromosome"/>
</dbReference>
<proteinExistence type="predicted"/>
<dbReference type="AlphaFoldDB" id="G8TW60"/>
<evidence type="ECO:0000313" key="1">
    <source>
        <dbReference type="EMBL" id="AEW05987.1"/>
    </source>
</evidence>
<dbReference type="EMBL" id="CP003179">
    <property type="protein sequence ID" value="AEW05987.1"/>
    <property type="molecule type" value="Genomic_DNA"/>
</dbReference>
<protein>
    <submittedName>
        <fullName evidence="1">Uncharacterized protein</fullName>
    </submittedName>
</protein>
<evidence type="ECO:0000313" key="2">
    <source>
        <dbReference type="Proteomes" id="UP000005439"/>
    </source>
</evidence>